<evidence type="ECO:0000313" key="3">
    <source>
        <dbReference type="EMBL" id="KKQ71741.1"/>
    </source>
</evidence>
<dbReference type="AlphaFoldDB" id="A0A0G0N3P3"/>
<feature type="signal peptide" evidence="2">
    <location>
        <begin position="1"/>
        <end position="27"/>
    </location>
</feature>
<proteinExistence type="predicted"/>
<evidence type="ECO:0000256" key="2">
    <source>
        <dbReference type="SAM" id="SignalP"/>
    </source>
</evidence>
<dbReference type="Proteomes" id="UP000034406">
    <property type="component" value="Unassembled WGS sequence"/>
</dbReference>
<feature type="transmembrane region" description="Helical" evidence="1">
    <location>
        <begin position="106"/>
        <end position="125"/>
    </location>
</feature>
<name>A0A0G0N3P3_9BACT</name>
<sequence>MKVRKVKSFLLLLAVLFVSAGQKTVWAADAFCTAQGHGGNTSSPWINTALGCVPVKVDEFVMWLLPNLFGIAGGISLVLMIYGFILMATSSGDPKAVQGAKETISSAFTGLIISIFSIFILRYVLVSVLKIPGIN</sequence>
<keyword evidence="1" id="KW-0472">Membrane</keyword>
<dbReference type="STRING" id="1618490.US90_C0001G0072"/>
<keyword evidence="2" id="KW-0732">Signal</keyword>
<evidence type="ECO:0000256" key="1">
    <source>
        <dbReference type="SAM" id="Phobius"/>
    </source>
</evidence>
<comment type="caution">
    <text evidence="3">The sequence shown here is derived from an EMBL/GenBank/DDBJ whole genome shotgun (WGS) entry which is preliminary data.</text>
</comment>
<keyword evidence="1" id="KW-0812">Transmembrane</keyword>
<reference evidence="3 4" key="1">
    <citation type="journal article" date="2015" name="Nature">
        <title>rRNA introns, odd ribosomes, and small enigmatic genomes across a large radiation of phyla.</title>
        <authorList>
            <person name="Brown C.T."/>
            <person name="Hug L.A."/>
            <person name="Thomas B.C."/>
            <person name="Sharon I."/>
            <person name="Castelle C.J."/>
            <person name="Singh A."/>
            <person name="Wilkins M.J."/>
            <person name="Williams K.H."/>
            <person name="Banfield J.F."/>
        </authorList>
    </citation>
    <scope>NUCLEOTIDE SEQUENCE [LARGE SCALE GENOMIC DNA]</scope>
</reference>
<feature type="transmembrane region" description="Helical" evidence="1">
    <location>
        <begin position="60"/>
        <end position="85"/>
    </location>
</feature>
<gene>
    <name evidence="3" type="ORF">US90_C0001G0072</name>
</gene>
<evidence type="ECO:0000313" key="4">
    <source>
        <dbReference type="Proteomes" id="UP000034406"/>
    </source>
</evidence>
<accession>A0A0G0N3P3</accession>
<dbReference type="EMBL" id="LBUT01000001">
    <property type="protein sequence ID" value="KKQ71741.1"/>
    <property type="molecule type" value="Genomic_DNA"/>
</dbReference>
<organism evidence="3 4">
    <name type="scientific">Candidatus Shapirobacteria bacterium GW2011_GWE2_38_30</name>
    <dbReference type="NCBI Taxonomy" id="1618490"/>
    <lineage>
        <taxon>Bacteria</taxon>
        <taxon>Candidatus Shapironibacteriota</taxon>
    </lineage>
</organism>
<feature type="chain" id="PRO_5002533751" evidence="2">
    <location>
        <begin position="28"/>
        <end position="135"/>
    </location>
</feature>
<protein>
    <submittedName>
        <fullName evidence="3">Uncharacterized protein</fullName>
    </submittedName>
</protein>
<keyword evidence="1" id="KW-1133">Transmembrane helix</keyword>